<evidence type="ECO:0008006" key="3">
    <source>
        <dbReference type="Google" id="ProtNLM"/>
    </source>
</evidence>
<dbReference type="EMBL" id="CP047656">
    <property type="protein sequence ID" value="QHJ13459.1"/>
    <property type="molecule type" value="Genomic_DNA"/>
</dbReference>
<sequence length="76" mass="8793">MENYHTTMGDLFEQLGLSGQESDVEAFIETHKGLRQGVHIEDAEFWSKAQAQFIRNALLEDAEWAELIDQLNTRIR</sequence>
<dbReference type="RefSeq" id="WP_160181546.1">
    <property type="nucleotide sequence ID" value="NZ_CP047656.1"/>
</dbReference>
<evidence type="ECO:0000313" key="2">
    <source>
        <dbReference type="Proteomes" id="UP000464524"/>
    </source>
</evidence>
<dbReference type="Gene3D" id="1.10.10.1130">
    <property type="entry name" value="Uncharacterised protein PF10982, DUF2789"/>
    <property type="match status" value="1"/>
</dbReference>
<evidence type="ECO:0000313" key="1">
    <source>
        <dbReference type="EMBL" id="QHJ13459.1"/>
    </source>
</evidence>
<dbReference type="AlphaFoldDB" id="A0A857JN07"/>
<keyword evidence="2" id="KW-1185">Reference proteome</keyword>
<dbReference type="Proteomes" id="UP000464524">
    <property type="component" value="Chromosome"/>
</dbReference>
<gene>
    <name evidence="1" type="ORF">FX988_03720</name>
</gene>
<reference evidence="1 2" key="1">
    <citation type="submission" date="2019-12" db="EMBL/GenBank/DDBJ databases">
        <title>Genome sequencing and assembly of endphytes of Porphyra tenera.</title>
        <authorList>
            <person name="Park J.M."/>
            <person name="Shin R."/>
            <person name="Jo S.H."/>
        </authorList>
    </citation>
    <scope>NUCLEOTIDE SEQUENCE [LARGE SCALE GENOMIC DNA]</scope>
    <source>
        <strain evidence="1 2">GPM4</strain>
    </source>
</reference>
<dbReference type="KEGG" id="pmes:FX988_03720"/>
<dbReference type="InterPro" id="IPR021250">
    <property type="entry name" value="DUF2789"/>
</dbReference>
<accession>A0A857JN07</accession>
<dbReference type="OrthoDB" id="5828847at2"/>
<dbReference type="Pfam" id="PF10982">
    <property type="entry name" value="DUF2789"/>
    <property type="match status" value="1"/>
</dbReference>
<name>A0A857JN07_9ALTE</name>
<dbReference type="InterPro" id="IPR038086">
    <property type="entry name" value="DUF2789_sf"/>
</dbReference>
<organism evidence="1 2">
    <name type="scientific">Paraglaciecola mesophila</name>
    <dbReference type="NCBI Taxonomy" id="197222"/>
    <lineage>
        <taxon>Bacteria</taxon>
        <taxon>Pseudomonadati</taxon>
        <taxon>Pseudomonadota</taxon>
        <taxon>Gammaproteobacteria</taxon>
        <taxon>Alteromonadales</taxon>
        <taxon>Alteromonadaceae</taxon>
        <taxon>Paraglaciecola</taxon>
    </lineage>
</organism>
<proteinExistence type="predicted"/>
<protein>
    <recommendedName>
        <fullName evidence="3">DUF2789 domain-containing protein</fullName>
    </recommendedName>
</protein>